<dbReference type="Proteomes" id="UP000233769">
    <property type="component" value="Chromosome tk0001"/>
</dbReference>
<sequence length="60" mass="6202">MILNVVAGQSTLTLSALHAPLAQQYDTPRQPVSRSGGGAAHCLLTMPPPSQGHADRDPVA</sequence>
<feature type="region of interest" description="Disordered" evidence="1">
    <location>
        <begin position="25"/>
        <end position="60"/>
    </location>
</feature>
<evidence type="ECO:0000313" key="2">
    <source>
        <dbReference type="EMBL" id="SOR32441.1"/>
    </source>
</evidence>
<gene>
    <name evidence="2" type="ORF">TK0001_5882</name>
</gene>
<name>A0A2N9AYP1_METEX</name>
<organism evidence="2 3">
    <name type="scientific">Methylorubrum extorquens</name>
    <name type="common">Methylobacterium dichloromethanicum</name>
    <name type="synonym">Methylobacterium extorquens</name>
    <dbReference type="NCBI Taxonomy" id="408"/>
    <lineage>
        <taxon>Bacteria</taxon>
        <taxon>Pseudomonadati</taxon>
        <taxon>Pseudomonadota</taxon>
        <taxon>Alphaproteobacteria</taxon>
        <taxon>Hyphomicrobiales</taxon>
        <taxon>Methylobacteriaceae</taxon>
        <taxon>Methylorubrum</taxon>
    </lineage>
</organism>
<protein>
    <submittedName>
        <fullName evidence="2">Uncharacterized protein</fullName>
    </submittedName>
</protein>
<dbReference type="EMBL" id="LT962688">
    <property type="protein sequence ID" value="SOR32441.1"/>
    <property type="molecule type" value="Genomic_DNA"/>
</dbReference>
<accession>A0A2N9AYP1</accession>
<evidence type="ECO:0000313" key="3">
    <source>
        <dbReference type="Proteomes" id="UP000233769"/>
    </source>
</evidence>
<dbReference type="AlphaFoldDB" id="A0A2N9AYP1"/>
<reference evidence="3" key="1">
    <citation type="submission" date="2017-10" db="EMBL/GenBank/DDBJ databases">
        <authorList>
            <person name="Regsiter A."/>
            <person name="William W."/>
        </authorList>
    </citation>
    <scope>NUCLEOTIDE SEQUENCE [LARGE SCALE GENOMIC DNA]</scope>
</reference>
<evidence type="ECO:0000256" key="1">
    <source>
        <dbReference type="SAM" id="MobiDB-lite"/>
    </source>
</evidence>
<proteinExistence type="predicted"/>